<protein>
    <submittedName>
        <fullName evidence="2">Zinc dependent phospholipase C</fullName>
    </submittedName>
</protein>
<evidence type="ECO:0000313" key="2">
    <source>
        <dbReference type="EMBL" id="SDX36257.1"/>
    </source>
</evidence>
<dbReference type="Pfam" id="PF00882">
    <property type="entry name" value="Zn_dep_PLPC"/>
    <property type="match status" value="1"/>
</dbReference>
<proteinExistence type="predicted"/>
<dbReference type="EMBL" id="FNNQ01000015">
    <property type="protein sequence ID" value="SDX36257.1"/>
    <property type="molecule type" value="Genomic_DNA"/>
</dbReference>
<accession>A0A1H3B2V4</accession>
<dbReference type="RefSeq" id="WP_091742084.1">
    <property type="nucleotide sequence ID" value="NZ_FNNQ01000015.1"/>
</dbReference>
<dbReference type="STRING" id="1048340.SAMN05444487_11519"/>
<organism evidence="2 3">
    <name type="scientific">Marininema mesophilum</name>
    <dbReference type="NCBI Taxonomy" id="1048340"/>
    <lineage>
        <taxon>Bacteria</taxon>
        <taxon>Bacillati</taxon>
        <taxon>Bacillota</taxon>
        <taxon>Bacilli</taxon>
        <taxon>Bacillales</taxon>
        <taxon>Thermoactinomycetaceae</taxon>
        <taxon>Marininema</taxon>
    </lineage>
</organism>
<dbReference type="InterPro" id="IPR029002">
    <property type="entry name" value="PLPC/GPLD1"/>
</dbReference>
<dbReference type="OrthoDB" id="9810528at2"/>
<dbReference type="Proteomes" id="UP000198534">
    <property type="component" value="Unassembled WGS sequence"/>
</dbReference>
<reference evidence="2 3" key="1">
    <citation type="submission" date="2016-10" db="EMBL/GenBank/DDBJ databases">
        <authorList>
            <person name="de Groot N.N."/>
        </authorList>
    </citation>
    <scope>NUCLEOTIDE SEQUENCE [LARGE SCALE GENOMIC DNA]</scope>
    <source>
        <strain evidence="2 3">DSM 45610</strain>
    </source>
</reference>
<evidence type="ECO:0000313" key="3">
    <source>
        <dbReference type="Proteomes" id="UP000198534"/>
    </source>
</evidence>
<feature type="domain" description="Phospholipase C/D" evidence="1">
    <location>
        <begin position="6"/>
        <end position="134"/>
    </location>
</feature>
<evidence type="ECO:0000259" key="1">
    <source>
        <dbReference type="Pfam" id="PF00882"/>
    </source>
</evidence>
<gene>
    <name evidence="2" type="ORF">SAMN05444487_11519</name>
</gene>
<dbReference type="AlphaFoldDB" id="A0A1H3B2V4"/>
<keyword evidence="3" id="KW-1185">Reference proteome</keyword>
<name>A0A1H3B2V4_9BACL</name>
<sequence>MPNAWSHILFGHIALKHADLPIPQDPRAFQLGCQGPDFLLYHNFWPWKFGKTVNNLGNEIHKRHCGPFLTDLIQAAGSHPDLEEYVSGFLTHHILDRHAHPYIVYRSGEGKHKHQQLEVYIDTLLAERLENIRTWKTPVVPRIDIGPRLPDHWSKIMHDIARKHFPSETAQIRPEDWNTAYNDMKKALGFFYDPSGIKLALTFGYIYPFRYRPLHDGVDYLNEQEREWLHPAVPTERHRERFMDLWDNALTETTHLLRLTYSYWKSDTSLEELSEQIGNISYDIGKPAQLNLQAQVAEPIV</sequence>